<evidence type="ECO:0000313" key="2">
    <source>
        <dbReference type="EMBL" id="BDC98138.1"/>
    </source>
</evidence>
<feature type="signal peptide" evidence="1">
    <location>
        <begin position="1"/>
        <end position="19"/>
    </location>
</feature>
<gene>
    <name evidence="2" type="ORF">PEPS_04190</name>
</gene>
<organism evidence="2 3">
    <name type="scientific">Persicobacter psychrovividus</name>
    <dbReference type="NCBI Taxonomy" id="387638"/>
    <lineage>
        <taxon>Bacteria</taxon>
        <taxon>Pseudomonadati</taxon>
        <taxon>Bacteroidota</taxon>
        <taxon>Cytophagia</taxon>
        <taxon>Cytophagales</taxon>
        <taxon>Persicobacteraceae</taxon>
        <taxon>Persicobacter</taxon>
    </lineage>
</organism>
<feature type="chain" id="PRO_5045748630" description="Tetratricopeptide repeat protein" evidence="1">
    <location>
        <begin position="20"/>
        <end position="373"/>
    </location>
</feature>
<dbReference type="RefSeq" id="WP_332919663.1">
    <property type="nucleotide sequence ID" value="NZ_AP025292.1"/>
</dbReference>
<sequence length="373" mass="43656">MRRFLFLMMAIVLPLYSYAMPTTQIRNDKKAMRFIEEGLTATYNFEFKKAEAYADSLETYLQQDPTIYLLKARILFWQQKFEHKNEKMEQAYTANLDKGIALTAERLKAAPDDAELKFVALTFNAMYAEYWFDEGSSMKAISYGKVLYSYVKEGFNLIDQFPDFYFTTGLYNYYRIKFPQNNPVYRPFMFFFKSGDLELGLHQMEIATEKGIFTDVESRQYLYHLLMHYGAKPQQAFKHSEYLHKHYPNNPYFTCMYLENLAYLQRVNSEEVALALDLSKRSNPMFSAPGNLLMGRFLALDQPTDPQVKEYLLKAEKAFQQQEHPSDHGLCVTYINLAKYCDATNDQTGKATYKKLAQKHNKYDVDKQQIGAL</sequence>
<dbReference type="Proteomes" id="UP001354989">
    <property type="component" value="Chromosome"/>
</dbReference>
<dbReference type="EMBL" id="AP025292">
    <property type="protein sequence ID" value="BDC98138.1"/>
    <property type="molecule type" value="Genomic_DNA"/>
</dbReference>
<reference evidence="2 3" key="1">
    <citation type="submission" date="2021-12" db="EMBL/GenBank/DDBJ databases">
        <title>Genome sequencing of bacteria with rrn-lacking chromosome and rrn-plasmid.</title>
        <authorList>
            <person name="Anda M."/>
            <person name="Iwasaki W."/>
        </authorList>
    </citation>
    <scope>NUCLEOTIDE SEQUENCE [LARGE SCALE GENOMIC DNA]</scope>
    <source>
        <strain evidence="2 3">NBRC 101262</strain>
    </source>
</reference>
<name>A0ABN6L9Y6_9BACT</name>
<keyword evidence="3" id="KW-1185">Reference proteome</keyword>
<protein>
    <recommendedName>
        <fullName evidence="4">Tetratricopeptide repeat protein</fullName>
    </recommendedName>
</protein>
<evidence type="ECO:0000256" key="1">
    <source>
        <dbReference type="SAM" id="SignalP"/>
    </source>
</evidence>
<proteinExistence type="predicted"/>
<accession>A0ABN6L9Y6</accession>
<evidence type="ECO:0000313" key="3">
    <source>
        <dbReference type="Proteomes" id="UP001354989"/>
    </source>
</evidence>
<keyword evidence="1" id="KW-0732">Signal</keyword>
<evidence type="ECO:0008006" key="4">
    <source>
        <dbReference type="Google" id="ProtNLM"/>
    </source>
</evidence>